<sequence length="151" mass="17761">MKKVKAFTLSEVLVVMVISTIVVSIAFLVLSMTQKQMKLIQTNLEYKQDIQHLERVLWKDFNEAHLIEQKTKEVFVAIKQNDTVPYTILDNVVLRDKDSFFVAVKEKVFFFNGKETQKETIDAIKLFFDKTYTNKELFVYTNKDASFYLNQ</sequence>
<accession>A0ABP1FF74</accession>
<feature type="transmembrane region" description="Helical" evidence="1">
    <location>
        <begin position="12"/>
        <end position="30"/>
    </location>
</feature>
<evidence type="ECO:0000313" key="2">
    <source>
        <dbReference type="EMBL" id="CAL2107996.1"/>
    </source>
</evidence>
<dbReference type="NCBIfam" id="TIGR02532">
    <property type="entry name" value="IV_pilin_GFxxxE"/>
    <property type="match status" value="1"/>
</dbReference>
<keyword evidence="1" id="KW-0472">Membrane</keyword>
<protein>
    <submittedName>
        <fullName evidence="2">Prepilin-type N-terminal cleavage/methylation domain-containing protein</fullName>
    </submittedName>
</protein>
<keyword evidence="3" id="KW-1185">Reference proteome</keyword>
<keyword evidence="1" id="KW-0812">Transmembrane</keyword>
<reference evidence="2 3" key="1">
    <citation type="submission" date="2024-05" db="EMBL/GenBank/DDBJ databases">
        <authorList>
            <person name="Duchaud E."/>
        </authorList>
    </citation>
    <scope>NUCLEOTIDE SEQUENCE [LARGE SCALE GENOMIC DNA]</scope>
    <source>
        <strain evidence="2">Ena-SAMPLE-TAB-13-05-2024-13:56:06:370-140305</strain>
    </source>
</reference>
<dbReference type="EMBL" id="CAXJRC010000042">
    <property type="protein sequence ID" value="CAL2107996.1"/>
    <property type="molecule type" value="Genomic_DNA"/>
</dbReference>
<dbReference type="Pfam" id="PF07963">
    <property type="entry name" value="N_methyl"/>
    <property type="match status" value="1"/>
</dbReference>
<evidence type="ECO:0000313" key="3">
    <source>
        <dbReference type="Proteomes" id="UP001497602"/>
    </source>
</evidence>
<dbReference type="Proteomes" id="UP001497602">
    <property type="component" value="Unassembled WGS sequence"/>
</dbReference>
<proteinExistence type="predicted"/>
<dbReference type="RefSeq" id="WP_348703026.1">
    <property type="nucleotide sequence ID" value="NZ_CAXIYA010000011.1"/>
</dbReference>
<evidence type="ECO:0000256" key="1">
    <source>
        <dbReference type="SAM" id="Phobius"/>
    </source>
</evidence>
<name>A0ABP1FF74_9FLAO</name>
<dbReference type="InterPro" id="IPR012902">
    <property type="entry name" value="N_methyl_site"/>
</dbReference>
<organism evidence="2 3">
    <name type="scientific">Tenacibaculum vairaonense</name>
    <dbReference type="NCBI Taxonomy" id="3137860"/>
    <lineage>
        <taxon>Bacteria</taxon>
        <taxon>Pseudomonadati</taxon>
        <taxon>Bacteroidota</taxon>
        <taxon>Flavobacteriia</taxon>
        <taxon>Flavobacteriales</taxon>
        <taxon>Flavobacteriaceae</taxon>
        <taxon>Tenacibaculum</taxon>
    </lineage>
</organism>
<comment type="caution">
    <text evidence="2">The sequence shown here is derived from an EMBL/GenBank/DDBJ whole genome shotgun (WGS) entry which is preliminary data.</text>
</comment>
<gene>
    <name evidence="2" type="ORF">T190115A13A_50238</name>
</gene>
<keyword evidence="1" id="KW-1133">Transmembrane helix</keyword>